<reference evidence="2" key="1">
    <citation type="journal article" date="2023" name="Science">
        <title>Genome structures resolve the early diversification of teleost fishes.</title>
        <authorList>
            <person name="Parey E."/>
            <person name="Louis A."/>
            <person name="Montfort J."/>
            <person name="Bouchez O."/>
            <person name="Roques C."/>
            <person name="Iampietro C."/>
            <person name="Lluch J."/>
            <person name="Castinel A."/>
            <person name="Donnadieu C."/>
            <person name="Desvignes T."/>
            <person name="Floi Bucao C."/>
            <person name="Jouanno E."/>
            <person name="Wen M."/>
            <person name="Mejri S."/>
            <person name="Dirks R."/>
            <person name="Jansen H."/>
            <person name="Henkel C."/>
            <person name="Chen W.J."/>
            <person name="Zahm M."/>
            <person name="Cabau C."/>
            <person name="Klopp C."/>
            <person name="Thompson A.W."/>
            <person name="Robinson-Rechavi M."/>
            <person name="Braasch I."/>
            <person name="Lecointre G."/>
            <person name="Bobe J."/>
            <person name="Postlethwait J.H."/>
            <person name="Berthelot C."/>
            <person name="Roest Crollius H."/>
            <person name="Guiguen Y."/>
        </authorList>
    </citation>
    <scope>NUCLEOTIDE SEQUENCE</scope>
    <source>
        <strain evidence="2">WJC10195</strain>
    </source>
</reference>
<organism evidence="2 3">
    <name type="scientific">Synaphobranchus kaupii</name>
    <name type="common">Kaup's arrowtooth eel</name>
    <dbReference type="NCBI Taxonomy" id="118154"/>
    <lineage>
        <taxon>Eukaryota</taxon>
        <taxon>Metazoa</taxon>
        <taxon>Chordata</taxon>
        <taxon>Craniata</taxon>
        <taxon>Vertebrata</taxon>
        <taxon>Euteleostomi</taxon>
        <taxon>Actinopterygii</taxon>
        <taxon>Neopterygii</taxon>
        <taxon>Teleostei</taxon>
        <taxon>Anguilliformes</taxon>
        <taxon>Synaphobranchidae</taxon>
        <taxon>Synaphobranchus</taxon>
    </lineage>
</organism>
<protein>
    <submittedName>
        <fullName evidence="2">Uncharacterized protein</fullName>
    </submittedName>
</protein>
<evidence type="ECO:0000313" key="3">
    <source>
        <dbReference type="Proteomes" id="UP001152622"/>
    </source>
</evidence>
<feature type="compositionally biased region" description="Basic and acidic residues" evidence="1">
    <location>
        <begin position="1"/>
        <end position="17"/>
    </location>
</feature>
<feature type="region of interest" description="Disordered" evidence="1">
    <location>
        <begin position="1"/>
        <end position="21"/>
    </location>
</feature>
<dbReference type="AlphaFoldDB" id="A0A9Q1G276"/>
<comment type="caution">
    <text evidence="2">The sequence shown here is derived from an EMBL/GenBank/DDBJ whole genome shotgun (WGS) entry which is preliminary data.</text>
</comment>
<keyword evidence="3" id="KW-1185">Reference proteome</keyword>
<dbReference type="EMBL" id="JAINUF010000002">
    <property type="protein sequence ID" value="KAJ8373569.1"/>
    <property type="molecule type" value="Genomic_DNA"/>
</dbReference>
<dbReference type="Proteomes" id="UP001152622">
    <property type="component" value="Chromosome 2"/>
</dbReference>
<sequence length="70" mass="7765">MLLRGDKVRDTEREQRCGGKGVAVRPAGGYPVLTVSNAERHKISPLNQQRSLQRPLQACEYDWASGGVKE</sequence>
<proteinExistence type="predicted"/>
<name>A0A9Q1G276_SYNKA</name>
<evidence type="ECO:0000256" key="1">
    <source>
        <dbReference type="SAM" id="MobiDB-lite"/>
    </source>
</evidence>
<accession>A0A9Q1G276</accession>
<gene>
    <name evidence="2" type="ORF">SKAU_G00041490</name>
</gene>
<evidence type="ECO:0000313" key="2">
    <source>
        <dbReference type="EMBL" id="KAJ8373569.1"/>
    </source>
</evidence>